<evidence type="ECO:0000259" key="3">
    <source>
        <dbReference type="PROSITE" id="PS50158"/>
    </source>
</evidence>
<dbReference type="AlphaFoldDB" id="A0A8H3VM02"/>
<dbReference type="SUPFAM" id="SSF57756">
    <property type="entry name" value="Retrovirus zinc finger-like domains"/>
    <property type="match status" value="1"/>
</dbReference>
<feature type="compositionally biased region" description="Acidic residues" evidence="2">
    <location>
        <begin position="146"/>
        <end position="171"/>
    </location>
</feature>
<dbReference type="GO" id="GO:0003676">
    <property type="term" value="F:nucleic acid binding"/>
    <property type="evidence" value="ECO:0007669"/>
    <property type="project" value="InterPro"/>
</dbReference>
<feature type="compositionally biased region" description="Acidic residues" evidence="2">
    <location>
        <begin position="78"/>
        <end position="87"/>
    </location>
</feature>
<dbReference type="PANTHER" id="PTHR40628:SF1">
    <property type="entry name" value="CHROMO DOMAIN-CONTAINING PROTEIN"/>
    <property type="match status" value="1"/>
</dbReference>
<evidence type="ECO:0000313" key="4">
    <source>
        <dbReference type="EMBL" id="KAE9989388.1"/>
    </source>
</evidence>
<keyword evidence="1" id="KW-0862">Zinc</keyword>
<feature type="region of interest" description="Disordered" evidence="2">
    <location>
        <begin position="63"/>
        <end position="98"/>
    </location>
</feature>
<dbReference type="GO" id="GO:0008270">
    <property type="term" value="F:zinc ion binding"/>
    <property type="evidence" value="ECO:0007669"/>
    <property type="project" value="UniProtKB-KW"/>
</dbReference>
<gene>
    <name evidence="4" type="ORF">EG327_002735</name>
</gene>
<comment type="caution">
    <text evidence="4">The sequence shown here is derived from an EMBL/GenBank/DDBJ whole genome shotgun (WGS) entry which is preliminary data.</text>
</comment>
<dbReference type="InterPro" id="IPR036875">
    <property type="entry name" value="Znf_CCHC_sf"/>
</dbReference>
<dbReference type="EMBL" id="WNWR01000189">
    <property type="protein sequence ID" value="KAE9989388.1"/>
    <property type="molecule type" value="Genomic_DNA"/>
</dbReference>
<dbReference type="InterPro" id="IPR054722">
    <property type="entry name" value="PolX-like_BBD"/>
</dbReference>
<accession>A0A8H3VM02</accession>
<organism evidence="4 5">
    <name type="scientific">Venturia inaequalis</name>
    <name type="common">Apple scab fungus</name>
    <dbReference type="NCBI Taxonomy" id="5025"/>
    <lineage>
        <taxon>Eukaryota</taxon>
        <taxon>Fungi</taxon>
        <taxon>Dikarya</taxon>
        <taxon>Ascomycota</taxon>
        <taxon>Pezizomycotina</taxon>
        <taxon>Dothideomycetes</taxon>
        <taxon>Pleosporomycetidae</taxon>
        <taxon>Venturiales</taxon>
        <taxon>Venturiaceae</taxon>
        <taxon>Venturia</taxon>
    </lineage>
</organism>
<keyword evidence="1" id="KW-0479">Metal-binding</keyword>
<feature type="region of interest" description="Disordered" evidence="2">
    <location>
        <begin position="1"/>
        <end position="40"/>
    </location>
</feature>
<feature type="compositionally biased region" description="Low complexity" evidence="2">
    <location>
        <begin position="88"/>
        <end position="98"/>
    </location>
</feature>
<dbReference type="InterPro" id="IPR001878">
    <property type="entry name" value="Znf_CCHC"/>
</dbReference>
<name>A0A8H3VM02_VENIN</name>
<evidence type="ECO:0000313" key="5">
    <source>
        <dbReference type="Proteomes" id="UP000490939"/>
    </source>
</evidence>
<feature type="compositionally biased region" description="Acidic residues" evidence="2">
    <location>
        <begin position="23"/>
        <end position="38"/>
    </location>
</feature>
<dbReference type="Pfam" id="PF22936">
    <property type="entry name" value="Pol_BBD"/>
    <property type="match status" value="1"/>
</dbReference>
<sequence length="384" mass="41866">MDSWLPKPDHYYNDESMEAQPNDNDEPVEAPPNDDEEGSWQSLVATLPGALQSLIRVQRTGANLSYSGSVGSAPMDISDNEEDEDMDAPSAASAPATLAPAAPASSALAPAAPTPAAPASAALALARLAPALAALTLAARPVAAAAEDDDDDDDDEFGSDESMNDYEDEEESRAPGPDACWKCRQDGHVARWCPATQCWVLCPDWVWSTGSNMNIAKDRAWFRHYTPLREESFVTDTLNGSCRLPVIGFGTVEITTQCPPGSDYAKTTILLENVLHVPSSRCNIMGAPFTHNYKVGTSKGNRSLVFIKPISSPHKDLSDTVGYFDADQFAYRLMVEKAPLAHFLGPYVMHTDTPIWISVHFPEEEWWKVFGDTAGGHLWRYFRG</sequence>
<dbReference type="Proteomes" id="UP000490939">
    <property type="component" value="Unassembled WGS sequence"/>
</dbReference>
<proteinExistence type="predicted"/>
<dbReference type="PROSITE" id="PS50158">
    <property type="entry name" value="ZF_CCHC"/>
    <property type="match status" value="1"/>
</dbReference>
<evidence type="ECO:0000256" key="2">
    <source>
        <dbReference type="SAM" id="MobiDB-lite"/>
    </source>
</evidence>
<protein>
    <recommendedName>
        <fullName evidence="3">CCHC-type domain-containing protein</fullName>
    </recommendedName>
</protein>
<feature type="domain" description="CCHC-type" evidence="3">
    <location>
        <begin position="180"/>
        <end position="194"/>
    </location>
</feature>
<feature type="region of interest" description="Disordered" evidence="2">
    <location>
        <begin position="144"/>
        <end position="177"/>
    </location>
</feature>
<dbReference type="PANTHER" id="PTHR40628">
    <property type="entry name" value="CHROMO DOMAIN-CONTAINING PROTEIN"/>
    <property type="match status" value="1"/>
</dbReference>
<keyword evidence="5" id="KW-1185">Reference proteome</keyword>
<reference evidence="4 5" key="1">
    <citation type="submission" date="2019-07" db="EMBL/GenBank/DDBJ databases">
        <title>Venturia inaequalis Genome Resource.</title>
        <authorList>
            <person name="Lichtner F.J."/>
        </authorList>
    </citation>
    <scope>NUCLEOTIDE SEQUENCE [LARGE SCALE GENOMIC DNA]</scope>
    <source>
        <strain evidence="4 5">DMI_063113</strain>
    </source>
</reference>
<keyword evidence="1" id="KW-0863">Zinc-finger</keyword>
<evidence type="ECO:0000256" key="1">
    <source>
        <dbReference type="PROSITE-ProRule" id="PRU00047"/>
    </source>
</evidence>